<keyword evidence="4" id="KW-0808">Transferase</keyword>
<dbReference type="Pfam" id="PF07714">
    <property type="entry name" value="PK_Tyr_Ser-Thr"/>
    <property type="match status" value="2"/>
</dbReference>
<dbReference type="OMA" id="IRWTANE"/>
<feature type="domain" description="Protein kinase" evidence="3">
    <location>
        <begin position="26"/>
        <end position="273"/>
    </location>
</feature>
<accession>L8X0B1</accession>
<dbReference type="STRING" id="983506.L8X0B1"/>
<dbReference type="Proteomes" id="UP000011668">
    <property type="component" value="Unassembled WGS sequence"/>
</dbReference>
<evidence type="ECO:0000313" key="4">
    <source>
        <dbReference type="EMBL" id="ELU43746.1"/>
    </source>
</evidence>
<dbReference type="PANTHER" id="PTHR44329:SF298">
    <property type="entry name" value="MIXED LINEAGE KINASE DOMAIN-LIKE PROTEIN"/>
    <property type="match status" value="1"/>
</dbReference>
<dbReference type="OrthoDB" id="346907at2759"/>
<dbReference type="PIRSF" id="PIRSF000654">
    <property type="entry name" value="Integrin-linked_kinase"/>
    <property type="match status" value="1"/>
</dbReference>
<proteinExistence type="predicted"/>
<dbReference type="GO" id="GO:0005524">
    <property type="term" value="F:ATP binding"/>
    <property type="evidence" value="ECO:0007669"/>
    <property type="project" value="UniProtKB-KW"/>
</dbReference>
<keyword evidence="2" id="KW-0067">ATP-binding</keyword>
<dbReference type="Gene3D" id="1.10.510.10">
    <property type="entry name" value="Transferase(Phosphotransferase) domain 1"/>
    <property type="match status" value="2"/>
</dbReference>
<keyword evidence="5" id="KW-1185">Reference proteome</keyword>
<name>L8X0B1_THACA</name>
<dbReference type="GO" id="GO:0004674">
    <property type="term" value="F:protein serine/threonine kinase activity"/>
    <property type="evidence" value="ECO:0007669"/>
    <property type="project" value="TreeGrafter"/>
</dbReference>
<dbReference type="InterPro" id="IPR011009">
    <property type="entry name" value="Kinase-like_dom_sf"/>
</dbReference>
<evidence type="ECO:0000256" key="1">
    <source>
        <dbReference type="ARBA" id="ARBA00022741"/>
    </source>
</evidence>
<keyword evidence="4" id="KW-0418">Kinase</keyword>
<keyword evidence="1" id="KW-0547">Nucleotide-binding</keyword>
<dbReference type="EMBL" id="AFRT01000490">
    <property type="protein sequence ID" value="ELU43746.1"/>
    <property type="molecule type" value="Genomic_DNA"/>
</dbReference>
<gene>
    <name evidence="4" type="ORF">AG1IA_02222</name>
</gene>
<dbReference type="InterPro" id="IPR001245">
    <property type="entry name" value="Ser-Thr/Tyr_kinase_cat_dom"/>
</dbReference>
<dbReference type="PANTHER" id="PTHR44329">
    <property type="entry name" value="SERINE/THREONINE-PROTEIN KINASE TNNI3K-RELATED"/>
    <property type="match status" value="1"/>
</dbReference>
<comment type="caution">
    <text evidence="4">The sequence shown here is derived from an EMBL/GenBank/DDBJ whole genome shotgun (WGS) entry which is preliminary data.</text>
</comment>
<evidence type="ECO:0000256" key="2">
    <source>
        <dbReference type="ARBA" id="ARBA00022840"/>
    </source>
</evidence>
<dbReference type="HOGENOM" id="CLU_000288_7_18_1"/>
<dbReference type="InterPro" id="IPR000719">
    <property type="entry name" value="Prot_kinase_dom"/>
</dbReference>
<evidence type="ECO:0000259" key="3">
    <source>
        <dbReference type="PROSITE" id="PS50011"/>
    </source>
</evidence>
<protein>
    <submittedName>
        <fullName evidence="4">Pkinase domain-containing protein</fullName>
    </submittedName>
</protein>
<dbReference type="InterPro" id="IPR051681">
    <property type="entry name" value="Ser/Thr_Kinases-Pseudokinases"/>
</dbReference>
<dbReference type="PROSITE" id="PS50011">
    <property type="entry name" value="PROTEIN_KINASE_DOM"/>
    <property type="match status" value="1"/>
</dbReference>
<reference evidence="4 5" key="1">
    <citation type="journal article" date="2013" name="Nat. Commun.">
        <title>The evolution and pathogenic mechanisms of the rice sheath blight pathogen.</title>
        <authorList>
            <person name="Zheng A."/>
            <person name="Lin R."/>
            <person name="Xu L."/>
            <person name="Qin P."/>
            <person name="Tang C."/>
            <person name="Ai P."/>
            <person name="Zhang D."/>
            <person name="Liu Y."/>
            <person name="Sun Z."/>
            <person name="Feng H."/>
            <person name="Wang Y."/>
            <person name="Chen Y."/>
            <person name="Liang X."/>
            <person name="Fu R."/>
            <person name="Li Q."/>
            <person name="Zhang J."/>
            <person name="Yu X."/>
            <person name="Xie Z."/>
            <person name="Ding L."/>
            <person name="Guan P."/>
            <person name="Tang J."/>
            <person name="Liang Y."/>
            <person name="Wang S."/>
            <person name="Deng Q."/>
            <person name="Li S."/>
            <person name="Zhu J."/>
            <person name="Wang L."/>
            <person name="Liu H."/>
            <person name="Li P."/>
        </authorList>
    </citation>
    <scope>NUCLEOTIDE SEQUENCE [LARGE SCALE GENOMIC DNA]</scope>
    <source>
        <strain evidence="5">AG-1 IA</strain>
    </source>
</reference>
<sequence length="275" mass="31141">MATEEILSHLYARGCRNLTEYLDESTFSREPVASGGAADVYTGWLYTGQRVGVKCIRMTNAAISDEGRSKRKITAHEIYVWSKCRHPNVLELIGITQYRNRIAMVSPWMENGDLRSFLHSYPDADRYELRIQANVLISKEFVLKIADFGTSALKDYTLAFAQTGTKPGMTIRWTAPEIMEEKSENSKAADIYALGMAMTGSIPYVEVPNEIVVMRKITEGTLPPRPEAHIPISCYRASTLWHLMNQCWSRNPQTRPTAIQVQERVSQLAYSYSDT</sequence>
<dbReference type="AlphaFoldDB" id="L8X0B1"/>
<evidence type="ECO:0000313" key="5">
    <source>
        <dbReference type="Proteomes" id="UP000011668"/>
    </source>
</evidence>
<dbReference type="SUPFAM" id="SSF56112">
    <property type="entry name" value="Protein kinase-like (PK-like)"/>
    <property type="match status" value="1"/>
</dbReference>
<organism evidence="4 5">
    <name type="scientific">Thanatephorus cucumeris (strain AG1-IA)</name>
    <name type="common">Rice sheath blight fungus</name>
    <name type="synonym">Rhizoctonia solani</name>
    <dbReference type="NCBI Taxonomy" id="983506"/>
    <lineage>
        <taxon>Eukaryota</taxon>
        <taxon>Fungi</taxon>
        <taxon>Dikarya</taxon>
        <taxon>Basidiomycota</taxon>
        <taxon>Agaricomycotina</taxon>
        <taxon>Agaricomycetes</taxon>
        <taxon>Cantharellales</taxon>
        <taxon>Ceratobasidiaceae</taxon>
        <taxon>Rhizoctonia</taxon>
        <taxon>Rhizoctonia solani AG-1</taxon>
    </lineage>
</organism>